<dbReference type="Gene3D" id="3.40.930.10">
    <property type="entry name" value="Mannitol-specific EII, Chain A"/>
    <property type="match status" value="1"/>
</dbReference>
<protein>
    <submittedName>
        <fullName evidence="2">PTS sugar transporter subunit IIA</fullName>
    </submittedName>
</protein>
<feature type="domain" description="PTS EIIA type-2" evidence="1">
    <location>
        <begin position="16"/>
        <end position="159"/>
    </location>
</feature>
<keyword evidence="2" id="KW-0813">Transport</keyword>
<evidence type="ECO:0000313" key="2">
    <source>
        <dbReference type="EMBL" id="GAA5077885.1"/>
    </source>
</evidence>
<dbReference type="Pfam" id="PF00359">
    <property type="entry name" value="PTS_EIIA_2"/>
    <property type="match status" value="1"/>
</dbReference>
<keyword evidence="3" id="KW-1185">Reference proteome</keyword>
<evidence type="ECO:0000259" key="1">
    <source>
        <dbReference type="PROSITE" id="PS51094"/>
    </source>
</evidence>
<dbReference type="Proteomes" id="UP001501083">
    <property type="component" value="Unassembled WGS sequence"/>
</dbReference>
<gene>
    <name evidence="2" type="ORF">GCM10025759_24430</name>
</gene>
<dbReference type="PROSITE" id="PS00372">
    <property type="entry name" value="PTS_EIIA_TYPE_2_HIS"/>
    <property type="match status" value="1"/>
</dbReference>
<dbReference type="PROSITE" id="PS51094">
    <property type="entry name" value="PTS_EIIA_TYPE_2"/>
    <property type="match status" value="1"/>
</dbReference>
<dbReference type="PANTHER" id="PTHR47738:SF1">
    <property type="entry name" value="NITROGEN REGULATORY PROTEIN"/>
    <property type="match status" value="1"/>
</dbReference>
<reference evidence="3" key="1">
    <citation type="journal article" date="2019" name="Int. J. Syst. Evol. Microbiol.">
        <title>The Global Catalogue of Microorganisms (GCM) 10K type strain sequencing project: providing services to taxonomists for standard genome sequencing and annotation.</title>
        <authorList>
            <consortium name="The Broad Institute Genomics Platform"/>
            <consortium name="The Broad Institute Genome Sequencing Center for Infectious Disease"/>
            <person name="Wu L."/>
            <person name="Ma J."/>
        </authorList>
    </citation>
    <scope>NUCLEOTIDE SEQUENCE [LARGE SCALE GENOMIC DNA]</scope>
    <source>
        <strain evidence="3">JCM 19212</strain>
    </source>
</reference>
<name>A0ABP9LG92_9GAMM</name>
<accession>A0ABP9LG92</accession>
<dbReference type="InterPro" id="IPR016152">
    <property type="entry name" value="PTrfase/Anion_transptr"/>
</dbReference>
<dbReference type="InterPro" id="IPR002178">
    <property type="entry name" value="PTS_EIIA_type-2_dom"/>
</dbReference>
<proteinExistence type="predicted"/>
<organism evidence="2 3">
    <name type="scientific">Lysobacter panacisoli</name>
    <dbReference type="NCBI Taxonomy" id="1255263"/>
    <lineage>
        <taxon>Bacteria</taxon>
        <taxon>Pseudomonadati</taxon>
        <taxon>Pseudomonadota</taxon>
        <taxon>Gammaproteobacteria</taxon>
        <taxon>Lysobacterales</taxon>
        <taxon>Lysobacteraceae</taxon>
        <taxon>Lysobacter</taxon>
    </lineage>
</organism>
<dbReference type="RefSeq" id="WP_158984798.1">
    <property type="nucleotide sequence ID" value="NZ_BAABKY010000002.1"/>
</dbReference>
<dbReference type="InterPro" id="IPR051541">
    <property type="entry name" value="PTS_SugarTrans_NitroReg"/>
</dbReference>
<keyword evidence="2" id="KW-0762">Sugar transport</keyword>
<dbReference type="PANTHER" id="PTHR47738">
    <property type="entry name" value="PTS SYSTEM FRUCTOSE-LIKE EIIA COMPONENT-RELATED"/>
    <property type="match status" value="1"/>
</dbReference>
<sequence length="168" mass="18369">MPLHDLLTAPRVAIMDMPASDERVAGGQANSPRDRVLDAAARLLSGPERASDIATALRDRERLASTALGEGVAIPHARCSTIERCHGAFLRLSRPVDFNAVDGQPVDLVLALLVPEHDIQPQLLRLAELAELFADPDFRRDLRQARDIDELRHHLLAGQHPAPLPRAA</sequence>
<dbReference type="SUPFAM" id="SSF55804">
    <property type="entry name" value="Phoshotransferase/anion transport protein"/>
    <property type="match status" value="1"/>
</dbReference>
<evidence type="ECO:0000313" key="3">
    <source>
        <dbReference type="Proteomes" id="UP001501083"/>
    </source>
</evidence>
<comment type="caution">
    <text evidence="2">The sequence shown here is derived from an EMBL/GenBank/DDBJ whole genome shotgun (WGS) entry which is preliminary data.</text>
</comment>
<dbReference type="EMBL" id="BAABKY010000002">
    <property type="protein sequence ID" value="GAA5077885.1"/>
    <property type="molecule type" value="Genomic_DNA"/>
</dbReference>